<keyword evidence="2" id="KW-1185">Reference proteome</keyword>
<dbReference type="AlphaFoldDB" id="A0A0H1BDN7"/>
<dbReference type="Proteomes" id="UP000053573">
    <property type="component" value="Unassembled WGS sequence"/>
</dbReference>
<organism evidence="1 2">
    <name type="scientific">Blastomyces silverae</name>
    <dbReference type="NCBI Taxonomy" id="2060906"/>
    <lineage>
        <taxon>Eukaryota</taxon>
        <taxon>Fungi</taxon>
        <taxon>Dikarya</taxon>
        <taxon>Ascomycota</taxon>
        <taxon>Pezizomycotina</taxon>
        <taxon>Eurotiomycetes</taxon>
        <taxon>Eurotiomycetidae</taxon>
        <taxon>Onygenales</taxon>
        <taxon>Ajellomycetaceae</taxon>
        <taxon>Blastomyces</taxon>
    </lineage>
</organism>
<accession>A0A0H1BDN7</accession>
<protein>
    <submittedName>
        <fullName evidence="1">Uncharacterized protein</fullName>
    </submittedName>
</protein>
<comment type="caution">
    <text evidence="1">The sequence shown here is derived from an EMBL/GenBank/DDBJ whole genome shotgun (WGS) entry which is preliminary data.</text>
</comment>
<reference evidence="2" key="1">
    <citation type="journal article" date="2015" name="PLoS Genet.">
        <title>The dynamic genome and transcriptome of the human fungal pathogen Blastomyces and close relative Emmonsia.</title>
        <authorList>
            <person name="Munoz J.F."/>
            <person name="Gauthier G.M."/>
            <person name="Desjardins C.A."/>
            <person name="Gallo J.E."/>
            <person name="Holder J."/>
            <person name="Sullivan T.D."/>
            <person name="Marty A.J."/>
            <person name="Carmen J.C."/>
            <person name="Chen Z."/>
            <person name="Ding L."/>
            <person name="Gujja S."/>
            <person name="Magrini V."/>
            <person name="Misas E."/>
            <person name="Mitreva M."/>
            <person name="Priest M."/>
            <person name="Saif S."/>
            <person name="Whiston E.A."/>
            <person name="Young S."/>
            <person name="Zeng Q."/>
            <person name="Goldman W.E."/>
            <person name="Mardis E.R."/>
            <person name="Taylor J.W."/>
            <person name="McEwen J.G."/>
            <person name="Clay O.K."/>
            <person name="Klein B.S."/>
            <person name="Cuomo C.A."/>
        </authorList>
    </citation>
    <scope>NUCLEOTIDE SEQUENCE [LARGE SCALE GENOMIC DNA]</scope>
    <source>
        <strain evidence="2">UAMH 139</strain>
    </source>
</reference>
<evidence type="ECO:0000313" key="2">
    <source>
        <dbReference type="Proteomes" id="UP000053573"/>
    </source>
</evidence>
<proteinExistence type="predicted"/>
<name>A0A0H1BDN7_9EURO</name>
<gene>
    <name evidence="1" type="ORF">EMPG_15415</name>
</gene>
<sequence length="64" mass="7307">MARSNSESSTMTALERVRLSSQVSNACFRSNFPKCPRTMSRVWSTIARISPWPSLKCLWRSLAE</sequence>
<evidence type="ECO:0000313" key="1">
    <source>
        <dbReference type="EMBL" id="KLJ09162.1"/>
    </source>
</evidence>
<dbReference type="EMBL" id="LDEV01002412">
    <property type="protein sequence ID" value="KLJ09162.1"/>
    <property type="molecule type" value="Genomic_DNA"/>
</dbReference>